<dbReference type="SMART" id="SM00986">
    <property type="entry name" value="UDG"/>
    <property type="match status" value="1"/>
</dbReference>
<evidence type="ECO:0000256" key="14">
    <source>
        <dbReference type="ARBA" id="ARBA00064519"/>
    </source>
</evidence>
<dbReference type="CTD" id="6996"/>
<dbReference type="GO" id="GO:0040029">
    <property type="term" value="P:epigenetic regulation of gene expression"/>
    <property type="evidence" value="ECO:0007669"/>
    <property type="project" value="UniProtKB-ARBA"/>
</dbReference>
<feature type="region of interest" description="Disordered" evidence="18">
    <location>
        <begin position="1"/>
        <end position="41"/>
    </location>
</feature>
<evidence type="ECO:0000256" key="12">
    <source>
        <dbReference type="ARBA" id="ARBA00052915"/>
    </source>
</evidence>
<keyword evidence="6" id="KW-0156">Chromatin regulator</keyword>
<comment type="subcellular location">
    <subcellularLocation>
        <location evidence="1">Nucleus</location>
    </subcellularLocation>
</comment>
<evidence type="ECO:0000256" key="10">
    <source>
        <dbReference type="ARBA" id="ARBA00023204"/>
    </source>
</evidence>
<dbReference type="InterPro" id="IPR036895">
    <property type="entry name" value="Uracil-DNA_glycosylase-like_sf"/>
</dbReference>
<organism evidence="20 21">
    <name type="scientific">Sipha flava</name>
    <name type="common">yellow sugarcane aphid</name>
    <dbReference type="NCBI Taxonomy" id="143950"/>
    <lineage>
        <taxon>Eukaryota</taxon>
        <taxon>Metazoa</taxon>
        <taxon>Ecdysozoa</taxon>
        <taxon>Arthropoda</taxon>
        <taxon>Hexapoda</taxon>
        <taxon>Insecta</taxon>
        <taxon>Pterygota</taxon>
        <taxon>Neoptera</taxon>
        <taxon>Paraneoptera</taxon>
        <taxon>Hemiptera</taxon>
        <taxon>Sternorrhyncha</taxon>
        <taxon>Aphidomorpha</taxon>
        <taxon>Aphidoidea</taxon>
        <taxon>Aphididae</taxon>
        <taxon>Sipha</taxon>
    </lineage>
</organism>
<name>A0A8B8FE90_9HEMI</name>
<comment type="subunit">
    <text evidence="14">Homodimer. Interacts with AICDA and GADD45A.</text>
</comment>
<evidence type="ECO:0000256" key="15">
    <source>
        <dbReference type="ARBA" id="ARBA00066769"/>
    </source>
</evidence>
<feature type="compositionally biased region" description="Polar residues" evidence="18">
    <location>
        <begin position="527"/>
        <end position="539"/>
    </location>
</feature>
<dbReference type="InterPro" id="IPR017956">
    <property type="entry name" value="AT_hook_DNA-bd_motif"/>
</dbReference>
<dbReference type="GO" id="GO:0003677">
    <property type="term" value="F:DNA binding"/>
    <property type="evidence" value="ECO:0007669"/>
    <property type="project" value="InterPro"/>
</dbReference>
<evidence type="ECO:0000256" key="2">
    <source>
        <dbReference type="ARBA" id="ARBA00022499"/>
    </source>
</evidence>
<evidence type="ECO:0000256" key="1">
    <source>
        <dbReference type="ARBA" id="ARBA00004123"/>
    </source>
</evidence>
<dbReference type="AlphaFoldDB" id="A0A8B8FE90"/>
<evidence type="ECO:0000256" key="3">
    <source>
        <dbReference type="ARBA" id="ARBA00022763"/>
    </source>
</evidence>
<keyword evidence="4" id="KW-0378">Hydrolase</keyword>
<feature type="region of interest" description="Disordered" evidence="18">
    <location>
        <begin position="853"/>
        <end position="885"/>
    </location>
</feature>
<dbReference type="PANTHER" id="PTHR12159:SF9">
    <property type="entry name" value="G_T MISMATCH-SPECIFIC THYMINE DNA GLYCOSYLASE"/>
    <property type="match status" value="1"/>
</dbReference>
<keyword evidence="2" id="KW-1017">Isopeptide bond</keyword>
<evidence type="ECO:0000256" key="4">
    <source>
        <dbReference type="ARBA" id="ARBA00022801"/>
    </source>
</evidence>
<evidence type="ECO:0000256" key="8">
    <source>
        <dbReference type="ARBA" id="ARBA00023159"/>
    </source>
</evidence>
<protein>
    <recommendedName>
        <fullName evidence="16">G/T mismatch-specific thymine DNA glycosylase</fullName>
        <ecNumber evidence="15">3.2.2.29</ecNumber>
    </recommendedName>
    <alternativeName>
        <fullName evidence="17">Thymine-DNA glycosylase</fullName>
    </alternativeName>
</protein>
<proteinExistence type="inferred from homology"/>
<evidence type="ECO:0000259" key="19">
    <source>
        <dbReference type="SMART" id="SM00986"/>
    </source>
</evidence>
<dbReference type="PANTHER" id="PTHR12159">
    <property type="entry name" value="G/T AND G/U MISMATCH-SPECIFIC DNA GLYCOSYLASE"/>
    <property type="match status" value="1"/>
</dbReference>
<dbReference type="SMART" id="SM00987">
    <property type="entry name" value="UreE_C"/>
    <property type="match status" value="1"/>
</dbReference>
<feature type="region of interest" description="Disordered" evidence="18">
    <location>
        <begin position="796"/>
        <end position="819"/>
    </location>
</feature>
<feature type="compositionally biased region" description="Polar residues" evidence="18">
    <location>
        <begin position="853"/>
        <end position="872"/>
    </location>
</feature>
<feature type="compositionally biased region" description="Polar residues" evidence="18">
    <location>
        <begin position="1"/>
        <end position="20"/>
    </location>
</feature>
<comment type="catalytic activity">
    <reaction evidence="12">
        <text>Hydrolyzes mismatched double-stranded DNA and polynucleotides, releasing free thymine.</text>
        <dbReference type="EC" id="3.2.2.29"/>
    </reaction>
</comment>
<dbReference type="GO" id="GO:0006285">
    <property type="term" value="P:base-excision repair, AP site formation"/>
    <property type="evidence" value="ECO:0007669"/>
    <property type="project" value="InterPro"/>
</dbReference>
<dbReference type="SUPFAM" id="SSF52141">
    <property type="entry name" value="Uracil-DNA glycosylase-like"/>
    <property type="match status" value="1"/>
</dbReference>
<dbReference type="GeneID" id="112682502"/>
<feature type="compositionally biased region" description="Polar residues" evidence="18">
    <location>
        <begin position="606"/>
        <end position="627"/>
    </location>
</feature>
<dbReference type="GO" id="GO:0032183">
    <property type="term" value="F:SUMO binding"/>
    <property type="evidence" value="ECO:0007669"/>
    <property type="project" value="UniProtKB-ARBA"/>
</dbReference>
<dbReference type="Proteomes" id="UP000694846">
    <property type="component" value="Unplaced"/>
</dbReference>
<evidence type="ECO:0000256" key="9">
    <source>
        <dbReference type="ARBA" id="ARBA00023163"/>
    </source>
</evidence>
<evidence type="ECO:0000256" key="11">
    <source>
        <dbReference type="ARBA" id="ARBA00023242"/>
    </source>
</evidence>
<reference evidence="21" key="1">
    <citation type="submission" date="2025-08" db="UniProtKB">
        <authorList>
            <consortium name="RefSeq"/>
        </authorList>
    </citation>
    <scope>IDENTIFICATION</scope>
    <source>
        <tissue evidence="21">Whole body</tissue>
    </source>
</reference>
<dbReference type="OrthoDB" id="565731at2759"/>
<dbReference type="GO" id="GO:0004844">
    <property type="term" value="F:uracil DNA N-glycosylase activity"/>
    <property type="evidence" value="ECO:0007669"/>
    <property type="project" value="TreeGrafter"/>
</dbReference>
<evidence type="ECO:0000313" key="20">
    <source>
        <dbReference type="Proteomes" id="UP000694846"/>
    </source>
</evidence>
<dbReference type="RefSeq" id="XP_025408901.1">
    <property type="nucleotide sequence ID" value="XM_025553116.1"/>
</dbReference>
<comment type="similarity">
    <text evidence="13">Belongs to the uracil-DNA glycosylase (UDG) superfamily. TDG/mug family.</text>
</comment>
<keyword evidence="7" id="KW-0805">Transcription regulation</keyword>
<keyword evidence="5" id="KW-0832">Ubl conjugation</keyword>
<gene>
    <name evidence="21" type="primary">LOC112682502</name>
</gene>
<feature type="compositionally biased region" description="Low complexity" evidence="18">
    <location>
        <begin position="629"/>
        <end position="639"/>
    </location>
</feature>
<feature type="compositionally biased region" description="Gly residues" evidence="18">
    <location>
        <begin position="576"/>
        <end position="595"/>
    </location>
</feature>
<sequence length="996" mass="109747">MPNSFSNCDINNGQQASSVKQEPACADDGYETSGGGTDAEQAAAKHSASLAAVAAATAAAAAAAATTAAAQLHNNIMNQLPPMHHHQQQHMNTHNMHPHHHGHAHHHHQMNNMQQHQIKYEMPDDPYSFVDEELQHHNSQQNLQYTEEMMLQHMPKKRGRKKKFKPEDQMNLQCLNPDQAFGLMQHMLPKDKLLNNPAKVYKERKKHDRFNGMPEEEVSKRTLPDHLTNNLDIVIIGINPGLFAAYKGHHYAGPGNHFWKCLYLSGLTPEPMTADDDYKLLQNGIGFTNMVERATKGSADLTRKEIKEGSQILLEKLQRFKPKIAVFNGKLIFEVFSGKKDFTFGRQPELVDGTNTYMWVMPSSSARCAQLPRAADKVPFYAALKKFRDYLNGLVAEIDDSEVVFSFTKLKNYYEPDIKEEESKDEVPSVYFNNYNSVVDNQETLENIVDVKEEPPVVQKKKRGRPKKIKTKDGAPEEVKVKRPKPQVVEEREGLPKKKRGRPKKIKPDPNQLPPANSVVPPVLSCEHSNPSTQLSNCFSPPIQSPMNLSQLYGGNNVINNIYNNPSSSHSPISNSGGGGGGNGGGGGGGGGGGINNANFHHHRSPIQSQQHRYSQSPQAPSFTHSDLSSEISAAISSEHNIGSQSPASPSLGPPDFEPPTSFLAEDTSPHSSQHSGGVTKEDVIGVDQHSRPSQMECQFNNSVGGPQQPQKTNPKMDMHHYPQSHGYDEYSASVDSVAGSPAYPPAESPVYPPPPTGYPHQQQQQQQHQQHKITNQDVTAKSLSGLESLVEQIPNMNDNDQHSGHHHHHHQYMDESNSGGYMPGDYSCSPSLNYPYSSSPCAPQGNMNNFSVSSLTNGGNHHHQQASMSQPSNFSVSNLASSSYPPPPPPINYNHHHSGGVMMDMDRLQQQYQQPYNNQYGSSMQFNGGLGPPGNGYSHNTHNIHMPTPNFPYPPQNSMSYGNNNSGNGVSPYMQSSGGYLSVNRMDIGYGGGNY</sequence>
<feature type="compositionally biased region" description="Pro residues" evidence="18">
    <location>
        <begin position="743"/>
        <end position="758"/>
    </location>
</feature>
<keyword evidence="8" id="KW-0010">Activator</keyword>
<feature type="domain" description="Uracil-DNA glycosylase-like" evidence="19">
    <location>
        <begin position="224"/>
        <end position="385"/>
    </location>
</feature>
<feature type="region of interest" description="Disordered" evidence="18">
    <location>
        <begin position="697"/>
        <end position="776"/>
    </location>
</feature>
<feature type="compositionally biased region" description="Low complexity" evidence="18">
    <location>
        <begin position="873"/>
        <end position="884"/>
    </location>
</feature>
<keyword evidence="3" id="KW-0227">DNA damage</keyword>
<feature type="compositionally biased region" description="Polar residues" evidence="18">
    <location>
        <begin position="640"/>
        <end position="649"/>
    </location>
</feature>
<dbReference type="InterPro" id="IPR005122">
    <property type="entry name" value="Uracil-DNA_glycosylase-like"/>
</dbReference>
<evidence type="ECO:0000256" key="18">
    <source>
        <dbReference type="SAM" id="MobiDB-lite"/>
    </source>
</evidence>
<dbReference type="EC" id="3.2.2.29" evidence="15"/>
<accession>A0A8B8FE90</accession>
<feature type="compositionally biased region" description="Basic residues" evidence="18">
    <location>
        <begin position="459"/>
        <end position="470"/>
    </location>
</feature>
<dbReference type="Pfam" id="PF03167">
    <property type="entry name" value="UDG"/>
    <property type="match status" value="1"/>
</dbReference>
<keyword evidence="20" id="KW-1185">Reference proteome</keyword>
<keyword evidence="11" id="KW-0539">Nucleus</keyword>
<feature type="region of interest" description="Disordered" evidence="18">
    <location>
        <begin position="457"/>
        <end position="539"/>
    </location>
</feature>
<feature type="compositionally biased region" description="Low complexity" evidence="18">
    <location>
        <begin position="759"/>
        <end position="769"/>
    </location>
</feature>
<feature type="compositionally biased region" description="Basic and acidic residues" evidence="18">
    <location>
        <begin position="471"/>
        <end position="481"/>
    </location>
</feature>
<dbReference type="GO" id="GO:0141016">
    <property type="term" value="F:G/T mismatch-specific thymine-DNA glycosylase activity"/>
    <property type="evidence" value="ECO:0007669"/>
    <property type="project" value="UniProtKB-EC"/>
</dbReference>
<dbReference type="CDD" id="cd10028">
    <property type="entry name" value="UDG-F2_TDG_MUG"/>
    <property type="match status" value="1"/>
</dbReference>
<evidence type="ECO:0000256" key="16">
    <source>
        <dbReference type="ARBA" id="ARBA00071248"/>
    </source>
</evidence>
<dbReference type="GO" id="GO:0005654">
    <property type="term" value="C:nucleoplasm"/>
    <property type="evidence" value="ECO:0007669"/>
    <property type="project" value="UniProtKB-ARBA"/>
</dbReference>
<evidence type="ECO:0000256" key="6">
    <source>
        <dbReference type="ARBA" id="ARBA00022853"/>
    </source>
</evidence>
<evidence type="ECO:0000256" key="17">
    <source>
        <dbReference type="ARBA" id="ARBA00083221"/>
    </source>
</evidence>
<feature type="region of interest" description="Disordered" evidence="18">
    <location>
        <begin position="564"/>
        <end position="680"/>
    </location>
</feature>
<dbReference type="SMART" id="SM00384">
    <property type="entry name" value="AT_hook"/>
    <property type="match status" value="3"/>
</dbReference>
<feature type="compositionally biased region" description="Polar residues" evidence="18">
    <location>
        <begin position="697"/>
        <end position="714"/>
    </location>
</feature>
<evidence type="ECO:0000256" key="13">
    <source>
        <dbReference type="ARBA" id="ARBA00061261"/>
    </source>
</evidence>
<dbReference type="InterPro" id="IPR015637">
    <property type="entry name" value="MUG/TDG"/>
</dbReference>
<evidence type="ECO:0000256" key="5">
    <source>
        <dbReference type="ARBA" id="ARBA00022843"/>
    </source>
</evidence>
<evidence type="ECO:0000313" key="21">
    <source>
        <dbReference type="RefSeq" id="XP_025408901.1"/>
    </source>
</evidence>
<feature type="compositionally biased region" description="Low complexity" evidence="18">
    <location>
        <begin position="564"/>
        <end position="575"/>
    </location>
</feature>
<evidence type="ECO:0000256" key="7">
    <source>
        <dbReference type="ARBA" id="ARBA00023015"/>
    </source>
</evidence>
<dbReference type="Gene3D" id="3.40.470.10">
    <property type="entry name" value="Uracil-DNA glycosylase-like domain"/>
    <property type="match status" value="1"/>
</dbReference>
<dbReference type="FunFam" id="3.40.470.10:FF:000002">
    <property type="entry name" value="G/T mismatch-specific thymine DNA glycosylase"/>
    <property type="match status" value="1"/>
</dbReference>
<keyword evidence="10" id="KW-0234">DNA repair</keyword>
<keyword evidence="9" id="KW-0804">Transcription</keyword>